<dbReference type="Gene3D" id="3.40.50.300">
    <property type="entry name" value="P-loop containing nucleotide triphosphate hydrolases"/>
    <property type="match status" value="1"/>
</dbReference>
<keyword evidence="2" id="KW-0238">DNA-binding</keyword>
<dbReference type="GO" id="GO:0006310">
    <property type="term" value="P:DNA recombination"/>
    <property type="evidence" value="ECO:0007669"/>
    <property type="project" value="TreeGrafter"/>
</dbReference>
<organism evidence="6 7">
    <name type="scientific">Pseudomonas syringae pv. actinidiae ICMP 19096</name>
    <dbReference type="NCBI Taxonomy" id="1194405"/>
    <lineage>
        <taxon>Bacteria</taxon>
        <taxon>Pseudomonadati</taxon>
        <taxon>Pseudomonadota</taxon>
        <taxon>Gammaproteobacteria</taxon>
        <taxon>Pseudomonadales</taxon>
        <taxon>Pseudomonadaceae</taxon>
        <taxon>Pseudomonas</taxon>
        <taxon>Pseudomonas syringae</taxon>
    </lineage>
</organism>
<evidence type="ECO:0000256" key="1">
    <source>
        <dbReference type="ARBA" id="ARBA00005446"/>
    </source>
</evidence>
<accession>A0A656JZC3</accession>
<dbReference type="GO" id="GO:0030894">
    <property type="term" value="C:replisome"/>
    <property type="evidence" value="ECO:0007669"/>
    <property type="project" value="TreeGrafter"/>
</dbReference>
<dbReference type="GO" id="GO:0003677">
    <property type="term" value="F:DNA binding"/>
    <property type="evidence" value="ECO:0007669"/>
    <property type="project" value="UniProtKB-KW"/>
</dbReference>
<comment type="similarity">
    <text evidence="1">Belongs to the helicase family. RecQ subfamily.</text>
</comment>
<keyword evidence="3" id="KW-0413">Isomerase</keyword>
<keyword evidence="6" id="KW-0547">Nucleotide-binding</keyword>
<name>A0A656JZC3_PSESF</name>
<dbReference type="AlphaFoldDB" id="A0A656JZC3"/>
<comment type="catalytic activity">
    <reaction evidence="4">
        <text>Couples ATP hydrolysis with the unwinding of duplex DNA by translocating in the 3'-5' direction.</text>
        <dbReference type="EC" id="5.6.2.4"/>
    </reaction>
</comment>
<comment type="caution">
    <text evidence="6">The sequence shown here is derived from an EMBL/GenBank/DDBJ whole genome shotgun (WGS) entry which is preliminary data.</text>
</comment>
<keyword evidence="6" id="KW-0378">Hydrolase</keyword>
<dbReference type="GO" id="GO:0005737">
    <property type="term" value="C:cytoplasm"/>
    <property type="evidence" value="ECO:0007669"/>
    <property type="project" value="TreeGrafter"/>
</dbReference>
<keyword evidence="6" id="KW-0067">ATP-binding</keyword>
<feature type="non-terminal residue" evidence="6">
    <location>
        <position position="76"/>
    </location>
</feature>
<keyword evidence="6" id="KW-0347">Helicase</keyword>
<dbReference type="GO" id="GO:0009378">
    <property type="term" value="F:four-way junction helicase activity"/>
    <property type="evidence" value="ECO:0007669"/>
    <property type="project" value="TreeGrafter"/>
</dbReference>
<protein>
    <recommendedName>
        <fullName evidence="5">DNA 3'-5' helicase</fullName>
        <ecNumber evidence="5">5.6.2.4</ecNumber>
    </recommendedName>
</protein>
<dbReference type="SUPFAM" id="SSF52540">
    <property type="entry name" value="P-loop containing nucleoside triphosphate hydrolases"/>
    <property type="match status" value="1"/>
</dbReference>
<dbReference type="InterPro" id="IPR027417">
    <property type="entry name" value="P-loop_NTPase"/>
</dbReference>
<evidence type="ECO:0000256" key="3">
    <source>
        <dbReference type="ARBA" id="ARBA00023235"/>
    </source>
</evidence>
<proteinExistence type="inferred from homology"/>
<evidence type="ECO:0000256" key="5">
    <source>
        <dbReference type="ARBA" id="ARBA00034808"/>
    </source>
</evidence>
<evidence type="ECO:0000256" key="4">
    <source>
        <dbReference type="ARBA" id="ARBA00034617"/>
    </source>
</evidence>
<evidence type="ECO:0000313" key="6">
    <source>
        <dbReference type="EMBL" id="EPN62934.1"/>
    </source>
</evidence>
<evidence type="ECO:0000256" key="2">
    <source>
        <dbReference type="ARBA" id="ARBA00023125"/>
    </source>
</evidence>
<dbReference type="PANTHER" id="PTHR13710">
    <property type="entry name" value="DNA HELICASE RECQ FAMILY MEMBER"/>
    <property type="match status" value="1"/>
</dbReference>
<sequence>KRTREEIVTRLHLQNAERFLSSFDRPNIFYRIVPKEQPRKQLLAFLSERRSDAGIVYCLSRKKVDEVAVFLSENGY</sequence>
<dbReference type="GO" id="GO:0043590">
    <property type="term" value="C:bacterial nucleoid"/>
    <property type="evidence" value="ECO:0007669"/>
    <property type="project" value="TreeGrafter"/>
</dbReference>
<dbReference type="GO" id="GO:0006281">
    <property type="term" value="P:DNA repair"/>
    <property type="evidence" value="ECO:0007669"/>
    <property type="project" value="TreeGrafter"/>
</dbReference>
<reference evidence="6 7" key="1">
    <citation type="journal article" date="2013" name="PLoS Pathog.">
        <title>Genomic analysis of the Kiwifruit pathogen Pseudomonas syringae pv. actinidiae provides insight into the origins of an emergent plant disease.</title>
        <authorList>
            <person name="McCann H.C."/>
            <person name="Rikkerink E.H."/>
            <person name="Bertels F."/>
            <person name="Fiers M."/>
            <person name="Lu A."/>
            <person name="Rees-George J."/>
            <person name="Andersen M.T."/>
            <person name="Gleave A.P."/>
            <person name="Haubold B."/>
            <person name="Wohlers M.W."/>
            <person name="Guttman D.S."/>
            <person name="Wang P.W."/>
            <person name="Straub C."/>
            <person name="Vanneste J.L."/>
            <person name="Rainey P.B."/>
            <person name="Templeton M.D."/>
        </authorList>
    </citation>
    <scope>NUCLEOTIDE SEQUENCE [LARGE SCALE GENOMIC DNA]</scope>
    <source>
        <strain evidence="6 7">ICMP 19096</strain>
    </source>
</reference>
<dbReference type="PANTHER" id="PTHR13710:SF105">
    <property type="entry name" value="ATP-DEPENDENT DNA HELICASE Q1"/>
    <property type="match status" value="1"/>
</dbReference>
<dbReference type="Proteomes" id="UP000018849">
    <property type="component" value="Unassembled WGS sequence"/>
</dbReference>
<feature type="non-terminal residue" evidence="6">
    <location>
        <position position="1"/>
    </location>
</feature>
<dbReference type="EMBL" id="AOKF01001078">
    <property type="protein sequence ID" value="EPN62934.1"/>
    <property type="molecule type" value="Genomic_DNA"/>
</dbReference>
<evidence type="ECO:0000313" key="7">
    <source>
        <dbReference type="Proteomes" id="UP000018849"/>
    </source>
</evidence>
<gene>
    <name evidence="6" type="ORF">A245_12810</name>
</gene>
<dbReference type="EC" id="5.6.2.4" evidence="5"/>
<dbReference type="GO" id="GO:0043138">
    <property type="term" value="F:3'-5' DNA helicase activity"/>
    <property type="evidence" value="ECO:0007669"/>
    <property type="project" value="UniProtKB-EC"/>
</dbReference>